<gene>
    <name evidence="2" type="ORF">HNR53_001404</name>
</gene>
<dbReference type="InterPro" id="IPR016181">
    <property type="entry name" value="Acyl_CoA_acyltransferase"/>
</dbReference>
<dbReference type="PROSITE" id="PS51186">
    <property type="entry name" value="GNAT"/>
    <property type="match status" value="1"/>
</dbReference>
<sequence length="143" mass="16869">MIHIKELTNEKEWTDAFPIMRQLRPHLTLSAYLEFVREAQEKEHYRILALYDQNELAAVIGFMSMTTLYYGRFIWVCDLVTDAGKRSQGYGEKLLQYVEEWAKENGYTCVALSSGLHRADAHRFYETKMDYEKVSLVFKKELV</sequence>
<dbReference type="GO" id="GO:0016747">
    <property type="term" value="F:acyltransferase activity, transferring groups other than amino-acyl groups"/>
    <property type="evidence" value="ECO:0007669"/>
    <property type="project" value="InterPro"/>
</dbReference>
<dbReference type="Gene3D" id="3.40.630.30">
    <property type="match status" value="1"/>
</dbReference>
<dbReference type="AlphaFoldDB" id="A0A7X0HPX4"/>
<dbReference type="EMBL" id="JACHGK010000003">
    <property type="protein sequence ID" value="MBB6444795.1"/>
    <property type="molecule type" value="Genomic_DNA"/>
</dbReference>
<keyword evidence="2" id="KW-0808">Transferase</keyword>
<dbReference type="InterPro" id="IPR000182">
    <property type="entry name" value="GNAT_dom"/>
</dbReference>
<name>A0A7X0HPX4_9BACI</name>
<feature type="domain" description="N-acetyltransferase" evidence="1">
    <location>
        <begin position="2"/>
        <end position="143"/>
    </location>
</feature>
<organism evidence="2 3">
    <name type="scientific">Bacillus benzoevorans</name>
    <dbReference type="NCBI Taxonomy" id="1456"/>
    <lineage>
        <taxon>Bacteria</taxon>
        <taxon>Bacillati</taxon>
        <taxon>Bacillota</taxon>
        <taxon>Bacilli</taxon>
        <taxon>Bacillales</taxon>
        <taxon>Bacillaceae</taxon>
        <taxon>Bacillus</taxon>
    </lineage>
</organism>
<keyword evidence="3" id="KW-1185">Reference proteome</keyword>
<evidence type="ECO:0000313" key="2">
    <source>
        <dbReference type="EMBL" id="MBB6444795.1"/>
    </source>
</evidence>
<dbReference type="Pfam" id="PF00583">
    <property type="entry name" value="Acetyltransf_1"/>
    <property type="match status" value="1"/>
</dbReference>
<reference evidence="2 3" key="1">
    <citation type="submission" date="2020-08" db="EMBL/GenBank/DDBJ databases">
        <title>Genomic Encyclopedia of Type Strains, Phase IV (KMG-IV): sequencing the most valuable type-strain genomes for metagenomic binning, comparative biology and taxonomic classification.</title>
        <authorList>
            <person name="Goeker M."/>
        </authorList>
    </citation>
    <scope>NUCLEOTIDE SEQUENCE [LARGE SCALE GENOMIC DNA]</scope>
    <source>
        <strain evidence="2 3">DSM 5391</strain>
    </source>
</reference>
<dbReference type="SUPFAM" id="SSF55729">
    <property type="entry name" value="Acyl-CoA N-acyltransferases (Nat)"/>
    <property type="match status" value="1"/>
</dbReference>
<accession>A0A7X0HPX4</accession>
<dbReference type="Proteomes" id="UP000531594">
    <property type="component" value="Unassembled WGS sequence"/>
</dbReference>
<proteinExistence type="predicted"/>
<comment type="caution">
    <text evidence="2">The sequence shown here is derived from an EMBL/GenBank/DDBJ whole genome shotgun (WGS) entry which is preliminary data.</text>
</comment>
<evidence type="ECO:0000313" key="3">
    <source>
        <dbReference type="Proteomes" id="UP000531594"/>
    </source>
</evidence>
<evidence type="ECO:0000259" key="1">
    <source>
        <dbReference type="PROSITE" id="PS51186"/>
    </source>
</evidence>
<protein>
    <submittedName>
        <fullName evidence="2">GNAT superfamily N-acetyltransferase</fullName>
    </submittedName>
</protein>
<dbReference type="CDD" id="cd04301">
    <property type="entry name" value="NAT_SF"/>
    <property type="match status" value="1"/>
</dbReference>